<dbReference type="InterPro" id="IPR050682">
    <property type="entry name" value="ModA/WtpA"/>
</dbReference>
<dbReference type="Pfam" id="PF13531">
    <property type="entry name" value="SBP_bac_11"/>
    <property type="match status" value="1"/>
</dbReference>
<feature type="binding site" evidence="5">
    <location>
        <position position="206"/>
    </location>
    <ligand>
        <name>molybdate</name>
        <dbReference type="ChEBI" id="CHEBI:36264"/>
    </ligand>
</feature>
<comment type="similarity">
    <text evidence="1">Belongs to the bacterial solute-binding protein ModA family.</text>
</comment>
<reference evidence="6 7" key="1">
    <citation type="submission" date="2017-06" db="EMBL/GenBank/DDBJ databases">
        <title>Genome sequencing of cyanobaciteial culture collection at National Institute for Environmental Studies (NIES).</title>
        <authorList>
            <person name="Hirose Y."/>
            <person name="Shimura Y."/>
            <person name="Fujisawa T."/>
            <person name="Nakamura Y."/>
            <person name="Kawachi M."/>
        </authorList>
    </citation>
    <scope>NUCLEOTIDE SEQUENCE [LARGE SCALE GENOMIC DNA]</scope>
    <source>
        <strain evidence="6 7">NIES-37</strain>
    </source>
</reference>
<feature type="binding site" evidence="5">
    <location>
        <position position="161"/>
    </location>
    <ligand>
        <name>molybdate</name>
        <dbReference type="ChEBI" id="CHEBI:36264"/>
    </ligand>
</feature>
<keyword evidence="4" id="KW-0732">Signal</keyword>
<evidence type="ECO:0000256" key="4">
    <source>
        <dbReference type="ARBA" id="ARBA00022729"/>
    </source>
</evidence>
<dbReference type="PANTHER" id="PTHR30632">
    <property type="entry name" value="MOLYBDATE-BINDING PERIPLASMIC PROTEIN"/>
    <property type="match status" value="1"/>
</dbReference>
<dbReference type="InterPro" id="IPR041879">
    <property type="entry name" value="YvgL-like_PBP2"/>
</dbReference>
<evidence type="ECO:0000313" key="7">
    <source>
        <dbReference type="Proteomes" id="UP000218785"/>
    </source>
</evidence>
<organism evidence="6 7">
    <name type="scientific">Tolypothrix tenuis PCC 7101</name>
    <dbReference type="NCBI Taxonomy" id="231146"/>
    <lineage>
        <taxon>Bacteria</taxon>
        <taxon>Bacillati</taxon>
        <taxon>Cyanobacteriota</taxon>
        <taxon>Cyanophyceae</taxon>
        <taxon>Nostocales</taxon>
        <taxon>Tolypothrichaceae</taxon>
        <taxon>Tolypothrix</taxon>
    </lineage>
</organism>
<evidence type="ECO:0000313" key="6">
    <source>
        <dbReference type="EMBL" id="BAZ01519.1"/>
    </source>
</evidence>
<dbReference type="GO" id="GO:1901359">
    <property type="term" value="F:tungstate binding"/>
    <property type="evidence" value="ECO:0007669"/>
    <property type="project" value="UniProtKB-ARBA"/>
</dbReference>
<feature type="binding site" evidence="5">
    <location>
        <position position="188"/>
    </location>
    <ligand>
        <name>molybdate</name>
        <dbReference type="ChEBI" id="CHEBI:36264"/>
    </ligand>
</feature>
<protein>
    <submittedName>
        <fullName evidence="6">Molybdenum ABC transporter periplasmic molybdate-binding protein</fullName>
    </submittedName>
</protein>
<dbReference type="EMBL" id="AP018248">
    <property type="protein sequence ID" value="BAZ01519.1"/>
    <property type="molecule type" value="Genomic_DNA"/>
</dbReference>
<dbReference type="PIRSF" id="PIRSF004846">
    <property type="entry name" value="ModA"/>
    <property type="match status" value="1"/>
</dbReference>
<dbReference type="SUPFAM" id="SSF53850">
    <property type="entry name" value="Periplasmic binding protein-like II"/>
    <property type="match status" value="1"/>
</dbReference>
<dbReference type="CDD" id="cd13537">
    <property type="entry name" value="PBP2_YvgL_like"/>
    <property type="match status" value="1"/>
</dbReference>
<proteinExistence type="inferred from homology"/>
<dbReference type="RefSeq" id="WP_096581133.1">
    <property type="nucleotide sequence ID" value="NZ_CAWNJS010000001.1"/>
</dbReference>
<evidence type="ECO:0000256" key="1">
    <source>
        <dbReference type="ARBA" id="ARBA00009175"/>
    </source>
</evidence>
<keyword evidence="3 5" id="KW-0479">Metal-binding</keyword>
<dbReference type="Gene3D" id="3.40.190.10">
    <property type="entry name" value="Periplasmic binding protein-like II"/>
    <property type="match status" value="2"/>
</dbReference>
<evidence type="ECO:0000256" key="3">
    <source>
        <dbReference type="ARBA" id="ARBA00022723"/>
    </source>
</evidence>
<dbReference type="FunFam" id="3.40.190.10:FF:000035">
    <property type="entry name" value="Molybdate ABC transporter substrate-binding protein"/>
    <property type="match status" value="1"/>
</dbReference>
<dbReference type="NCBIfam" id="TIGR01256">
    <property type="entry name" value="modA"/>
    <property type="match status" value="1"/>
</dbReference>
<keyword evidence="7" id="KW-1185">Reference proteome</keyword>
<accession>A0A1Z4N700</accession>
<dbReference type="InterPro" id="IPR005950">
    <property type="entry name" value="ModA"/>
</dbReference>
<feature type="binding site" evidence="5">
    <location>
        <position position="80"/>
    </location>
    <ligand>
        <name>molybdate</name>
        <dbReference type="ChEBI" id="CHEBI:36264"/>
    </ligand>
</feature>
<dbReference type="KEGG" id="ttq:NIES37_55220"/>
<sequence>MINKPIVTFLSWVLISFLLIVGCSPTKTKNSASITASPEAPTARLTISAAASLKDAMDEIKPLYSKQKPNVALSYNFGSSGALQQQIEQGAGVDVFISAATKHIDALAQKGLLVDGTPKDLLKNQIVLIAPQNSTVVTDFKDLASPSIKRIALGEPKSVPAGQYAQQVLTSLNLLDQVKGKTVYAKDVRQALNYVESGNADAGLVYFSDAKSTPKVKIVATASEKTHSPIVYPIAVLKSSKNVDAAQDFVQFLASNEAKSVFEKQGFTLAGSLKTR</sequence>
<dbReference type="Proteomes" id="UP000218785">
    <property type="component" value="Chromosome"/>
</dbReference>
<keyword evidence="2 5" id="KW-0500">Molybdenum</keyword>
<name>A0A1Z4N700_9CYAN</name>
<dbReference type="PROSITE" id="PS51257">
    <property type="entry name" value="PROKAR_LIPOPROTEIN"/>
    <property type="match status" value="1"/>
</dbReference>
<dbReference type="GO" id="GO:0015689">
    <property type="term" value="P:molybdate ion transport"/>
    <property type="evidence" value="ECO:0007669"/>
    <property type="project" value="InterPro"/>
</dbReference>
<evidence type="ECO:0000256" key="5">
    <source>
        <dbReference type="PIRSR" id="PIRSR004846-1"/>
    </source>
</evidence>
<dbReference type="GO" id="GO:0030973">
    <property type="term" value="F:molybdate ion binding"/>
    <property type="evidence" value="ECO:0007669"/>
    <property type="project" value="UniProtKB-ARBA"/>
</dbReference>
<dbReference type="GO" id="GO:0046872">
    <property type="term" value="F:metal ion binding"/>
    <property type="evidence" value="ECO:0007669"/>
    <property type="project" value="UniProtKB-KW"/>
</dbReference>
<dbReference type="AlphaFoldDB" id="A0A1Z4N700"/>
<evidence type="ECO:0000256" key="2">
    <source>
        <dbReference type="ARBA" id="ARBA00022505"/>
    </source>
</evidence>
<dbReference type="PANTHER" id="PTHR30632:SF0">
    <property type="entry name" value="SULFATE-BINDING PROTEIN"/>
    <property type="match status" value="1"/>
</dbReference>
<gene>
    <name evidence="6" type="ORF">NIES37_55220</name>
</gene>
<feature type="binding site" evidence="5">
    <location>
        <position position="52"/>
    </location>
    <ligand>
        <name>molybdate</name>
        <dbReference type="ChEBI" id="CHEBI:36264"/>
    </ligand>
</feature>